<keyword evidence="4" id="KW-1185">Reference proteome</keyword>
<proteinExistence type="predicted"/>
<reference evidence="3" key="1">
    <citation type="journal article" date="2020" name="Stud. Mycol.">
        <title>101 Dothideomycetes genomes: a test case for predicting lifestyles and emergence of pathogens.</title>
        <authorList>
            <person name="Haridas S."/>
            <person name="Albert R."/>
            <person name="Binder M."/>
            <person name="Bloem J."/>
            <person name="Labutti K."/>
            <person name="Salamov A."/>
            <person name="Andreopoulos B."/>
            <person name="Baker S."/>
            <person name="Barry K."/>
            <person name="Bills G."/>
            <person name="Bluhm B."/>
            <person name="Cannon C."/>
            <person name="Castanera R."/>
            <person name="Culley D."/>
            <person name="Daum C."/>
            <person name="Ezra D."/>
            <person name="Gonzalez J."/>
            <person name="Henrissat B."/>
            <person name="Kuo A."/>
            <person name="Liang C."/>
            <person name="Lipzen A."/>
            <person name="Lutzoni F."/>
            <person name="Magnuson J."/>
            <person name="Mondo S."/>
            <person name="Nolan M."/>
            <person name="Ohm R."/>
            <person name="Pangilinan J."/>
            <person name="Park H.-J."/>
            <person name="Ramirez L."/>
            <person name="Alfaro M."/>
            <person name="Sun H."/>
            <person name="Tritt A."/>
            <person name="Yoshinaga Y."/>
            <person name="Zwiers L.-H."/>
            <person name="Turgeon B."/>
            <person name="Goodwin S."/>
            <person name="Spatafora J."/>
            <person name="Crous P."/>
            <person name="Grigoriev I."/>
        </authorList>
    </citation>
    <scope>NUCLEOTIDE SEQUENCE</scope>
    <source>
        <strain evidence="3">CBS 122681</strain>
    </source>
</reference>
<dbReference type="AlphaFoldDB" id="A0A6A6SMB5"/>
<dbReference type="Gene3D" id="3.40.50.1110">
    <property type="entry name" value="SGNH hydrolase"/>
    <property type="match status" value="1"/>
</dbReference>
<evidence type="ECO:0000256" key="1">
    <source>
        <dbReference type="ARBA" id="ARBA00022801"/>
    </source>
</evidence>
<evidence type="ECO:0000313" key="4">
    <source>
        <dbReference type="Proteomes" id="UP000799324"/>
    </source>
</evidence>
<gene>
    <name evidence="3" type="ORF">K491DRAFT_722011</name>
</gene>
<dbReference type="CDD" id="cd01846">
    <property type="entry name" value="fatty_acyltransferase_like"/>
    <property type="match status" value="1"/>
</dbReference>
<sequence>MLLSIIGLVSIAISVSASSAKQAFNWNSTKEFIAFGDSYTYVQGVFGRQNYSFIGDNFNIPFTPEELLSNLIVQNQTSTAEGGPNWVEFLTGCGLKEGLTDPRSCGVHLWDFAFAGADISEVLTPLHHNYTVSLEKQVQQFVDYGNPALTPFVNKHHTLVAFWIGINDINDLAKPAGNATFATLYDQLQTQHFELVERAYELGYRQFLFLNLPPLDRGPPTPSVNATTVSLFNNVLTAHATNYSAARPDAEVLLFDVNSVLNRVLDNYESFGFTNITNYCPGYNQPDIETDPGKYGCDSLDKYFWYNSGHLTSRTHEVFTKELRKFLVDKSG</sequence>
<keyword evidence="2" id="KW-0732">Signal</keyword>
<evidence type="ECO:0000313" key="3">
    <source>
        <dbReference type="EMBL" id="KAF2649045.1"/>
    </source>
</evidence>
<dbReference type="Proteomes" id="UP000799324">
    <property type="component" value="Unassembled WGS sequence"/>
</dbReference>
<organism evidence="3 4">
    <name type="scientific">Lophiostoma macrostomum CBS 122681</name>
    <dbReference type="NCBI Taxonomy" id="1314788"/>
    <lineage>
        <taxon>Eukaryota</taxon>
        <taxon>Fungi</taxon>
        <taxon>Dikarya</taxon>
        <taxon>Ascomycota</taxon>
        <taxon>Pezizomycotina</taxon>
        <taxon>Dothideomycetes</taxon>
        <taxon>Pleosporomycetidae</taxon>
        <taxon>Pleosporales</taxon>
        <taxon>Lophiostomataceae</taxon>
        <taxon>Lophiostoma</taxon>
    </lineage>
</organism>
<keyword evidence="1" id="KW-0378">Hydrolase</keyword>
<dbReference type="PANTHER" id="PTHR45648:SF85">
    <property type="entry name" value="A, PUTATIVE (AFU_ORTHOLOGUE AFUA_2G10760)-RELATED"/>
    <property type="match status" value="1"/>
</dbReference>
<evidence type="ECO:0000256" key="2">
    <source>
        <dbReference type="SAM" id="SignalP"/>
    </source>
</evidence>
<dbReference type="InterPro" id="IPR001087">
    <property type="entry name" value="GDSL"/>
</dbReference>
<accession>A0A6A6SMB5</accession>
<feature type="chain" id="PRO_5025410428" evidence="2">
    <location>
        <begin position="18"/>
        <end position="332"/>
    </location>
</feature>
<dbReference type="EMBL" id="MU004509">
    <property type="protein sequence ID" value="KAF2649045.1"/>
    <property type="molecule type" value="Genomic_DNA"/>
</dbReference>
<protein>
    <submittedName>
        <fullName evidence="3">Carbohydrate esterase family 16 protein</fullName>
    </submittedName>
</protein>
<dbReference type="GO" id="GO:0016788">
    <property type="term" value="F:hydrolase activity, acting on ester bonds"/>
    <property type="evidence" value="ECO:0007669"/>
    <property type="project" value="InterPro"/>
</dbReference>
<dbReference type="OrthoDB" id="1600564at2759"/>
<dbReference type="InterPro" id="IPR036514">
    <property type="entry name" value="SGNH_hydro_sf"/>
</dbReference>
<dbReference type="SUPFAM" id="SSF52266">
    <property type="entry name" value="SGNH hydrolase"/>
    <property type="match status" value="1"/>
</dbReference>
<name>A0A6A6SMB5_9PLEO</name>
<dbReference type="Pfam" id="PF00657">
    <property type="entry name" value="Lipase_GDSL"/>
    <property type="match status" value="1"/>
</dbReference>
<feature type="signal peptide" evidence="2">
    <location>
        <begin position="1"/>
        <end position="17"/>
    </location>
</feature>
<dbReference type="PANTHER" id="PTHR45648">
    <property type="entry name" value="GDSL LIPASE/ACYLHYDROLASE FAMILY PROTEIN (AFU_ORTHOLOGUE AFUA_4G14700)"/>
    <property type="match status" value="1"/>
</dbReference>
<dbReference type="InterPro" id="IPR051058">
    <property type="entry name" value="GDSL_Est/Lipase"/>
</dbReference>